<dbReference type="GeneID" id="108012622"/>
<feature type="compositionally biased region" description="Gly residues" evidence="2">
    <location>
        <begin position="450"/>
        <end position="513"/>
    </location>
</feature>
<organism evidence="4 5">
    <name type="scientific">Drosophila suzukii</name>
    <name type="common">Spotted-wing drosophila fruit fly</name>
    <dbReference type="NCBI Taxonomy" id="28584"/>
    <lineage>
        <taxon>Eukaryota</taxon>
        <taxon>Metazoa</taxon>
        <taxon>Ecdysozoa</taxon>
        <taxon>Arthropoda</taxon>
        <taxon>Hexapoda</taxon>
        <taxon>Insecta</taxon>
        <taxon>Pterygota</taxon>
        <taxon>Neoptera</taxon>
        <taxon>Endopterygota</taxon>
        <taxon>Diptera</taxon>
        <taxon>Brachycera</taxon>
        <taxon>Muscomorpha</taxon>
        <taxon>Ephydroidea</taxon>
        <taxon>Drosophilidae</taxon>
        <taxon>Drosophila</taxon>
        <taxon>Sophophora</taxon>
    </lineage>
</organism>
<evidence type="ECO:0000256" key="2">
    <source>
        <dbReference type="SAM" id="MobiDB-lite"/>
    </source>
</evidence>
<dbReference type="GO" id="GO:0042302">
    <property type="term" value="F:structural constituent of cuticle"/>
    <property type="evidence" value="ECO:0007669"/>
    <property type="project" value="UniProtKB-UniRule"/>
</dbReference>
<feature type="compositionally biased region" description="Polar residues" evidence="2">
    <location>
        <begin position="140"/>
        <end position="150"/>
    </location>
</feature>
<feature type="region of interest" description="Disordered" evidence="2">
    <location>
        <begin position="178"/>
        <end position="198"/>
    </location>
</feature>
<keyword evidence="3" id="KW-0732">Signal</keyword>
<keyword evidence="1" id="KW-0193">Cuticle</keyword>
<dbReference type="AlphaFoldDB" id="A0AB40A4V6"/>
<feature type="compositionally biased region" description="Gly residues" evidence="2">
    <location>
        <begin position="395"/>
        <end position="440"/>
    </location>
</feature>
<keyword evidence="4" id="KW-1185">Reference proteome</keyword>
<dbReference type="RefSeq" id="XP_036671612.3">
    <property type="nucleotide sequence ID" value="XM_036815717.3"/>
</dbReference>
<sequence>MSLKMMAIVCALLLLCTLTHVLSAATTVRPYKFGFTIDEQQHRAEKRDERGIIMGEFGFITADGIYHVTVYATDEEGKFRIISMKSYPYAGPVGQKTLSVTTTPKALPLPLPVAPPRNNFITEGCAGCFLKKSPPKTEIRTLSQPLSPAQSGKPEGSSDYGLNVQLPFRESIAQTVARRLGSDQDTQQSTNTYTNAPNTKHIELGLNLAMNTYYTTKGAVTGHVSTQTSNSQSSSGNTKIDYNVGVVEKVGPPVYPPLNIKLDESAIREAITYAGRVTGPVALADQPLIAPASVPASQVNIFSVDENANLPLASYVQSVAQRPSADIRNILRSGVASAKTVSHSKAQPTLTQNPHQALLLNSATIAGISGVSANSPTGSSANGGSFSAGKSPAEGSGGSQTGGPGGVFGVGGSGGSRASGGPAGGSLPGSGLGVSGGSKPSGGSAVGSSSGSGFGGVGSGSSSGSGLGGVGGGSSSGSGLGGVGGGSSSGSGLGGIGGGSSSGSRLGGVGGGSKASGLGGGIGSGSGSASGATGDLYKFKYILDYNGHEETGGRNGDKQGSYFAIGEDAVQRTIEYIANEFGFQPHVSWRKLDAKEALPEENSLKHYEFKWFNQEQ</sequence>
<dbReference type="PROSITE" id="PS51155">
    <property type="entry name" value="CHIT_BIND_RR_2"/>
    <property type="match status" value="2"/>
</dbReference>
<feature type="compositionally biased region" description="Low complexity" evidence="2">
    <location>
        <begin position="378"/>
        <end position="391"/>
    </location>
</feature>
<reference evidence="5" key="1">
    <citation type="submission" date="2025-08" db="UniProtKB">
        <authorList>
            <consortium name="RefSeq"/>
        </authorList>
    </citation>
    <scope>IDENTIFICATION</scope>
</reference>
<protein>
    <submittedName>
        <fullName evidence="5">Protein lethal(3)malignant blood neoplasm 1 isoform X1</fullName>
    </submittedName>
</protein>
<evidence type="ECO:0000313" key="5">
    <source>
        <dbReference type="RefSeq" id="XP_036671612.3"/>
    </source>
</evidence>
<feature type="chain" id="PRO_5045037622" evidence="3">
    <location>
        <begin position="25"/>
        <end position="616"/>
    </location>
</feature>
<feature type="region of interest" description="Disordered" evidence="2">
    <location>
        <begin position="374"/>
        <end position="513"/>
    </location>
</feature>
<gene>
    <name evidence="5" type="primary">l(3)mbn</name>
</gene>
<proteinExistence type="predicted"/>
<accession>A0AB40A4V6</accession>
<name>A0AB40A4V6_DROSZ</name>
<dbReference type="PANTHER" id="PTHR40903:SF1">
    <property type="entry name" value="HYPHALLY REGULATED CELL WALL PROTEIN 3"/>
    <property type="match status" value="1"/>
</dbReference>
<evidence type="ECO:0000313" key="4">
    <source>
        <dbReference type="Proteomes" id="UP001652628"/>
    </source>
</evidence>
<evidence type="ECO:0000256" key="3">
    <source>
        <dbReference type="SAM" id="SignalP"/>
    </source>
</evidence>
<dbReference type="InterPro" id="IPR000618">
    <property type="entry name" value="Insect_cuticle"/>
</dbReference>
<dbReference type="Proteomes" id="UP001652628">
    <property type="component" value="Chromosome 3"/>
</dbReference>
<feature type="region of interest" description="Disordered" evidence="2">
    <location>
        <begin position="139"/>
        <end position="161"/>
    </location>
</feature>
<evidence type="ECO:0000256" key="1">
    <source>
        <dbReference type="PROSITE-ProRule" id="PRU00497"/>
    </source>
</evidence>
<dbReference type="PANTHER" id="PTHR40903">
    <property type="entry name" value="GLYCINE-RICH CELL WALL STRUCTURAL PROTEIN 1-LIKE"/>
    <property type="match status" value="1"/>
</dbReference>
<dbReference type="Pfam" id="PF00379">
    <property type="entry name" value="Chitin_bind_4"/>
    <property type="match status" value="2"/>
</dbReference>
<feature type="signal peptide" evidence="3">
    <location>
        <begin position="1"/>
        <end position="24"/>
    </location>
</feature>
<feature type="compositionally biased region" description="Polar residues" evidence="2">
    <location>
        <begin position="183"/>
        <end position="198"/>
    </location>
</feature>